<comment type="similarity">
    <text evidence="1">Belongs to the type-1 OGG1 family.</text>
</comment>
<dbReference type="SUPFAM" id="SSF48150">
    <property type="entry name" value="DNA-glycosylase"/>
    <property type="match status" value="1"/>
</dbReference>
<comment type="caution">
    <text evidence="11">The sequence shown here is derived from an EMBL/GenBank/DDBJ whole genome shotgun (WGS) entry which is preliminary data.</text>
</comment>
<dbReference type="AlphaFoldDB" id="A0AAP3Q1U5"/>
<dbReference type="RefSeq" id="WP_272153537.1">
    <property type="nucleotide sequence ID" value="NZ_JADPAO010000009.1"/>
</dbReference>
<keyword evidence="6" id="KW-0456">Lyase</keyword>
<dbReference type="PANTHER" id="PTHR10242:SF2">
    <property type="entry name" value="N-GLYCOSYLASE_DNA LYASE"/>
    <property type="match status" value="1"/>
</dbReference>
<dbReference type="EC" id="4.2.99.18" evidence="2"/>
<keyword evidence="7" id="KW-0511">Multifunctional enzyme</keyword>
<dbReference type="InterPro" id="IPR012904">
    <property type="entry name" value="OGG_N"/>
</dbReference>
<keyword evidence="8" id="KW-0326">Glycosidase</keyword>
<dbReference type="GO" id="GO:0003684">
    <property type="term" value="F:damaged DNA binding"/>
    <property type="evidence" value="ECO:0007669"/>
    <property type="project" value="InterPro"/>
</dbReference>
<evidence type="ECO:0000256" key="5">
    <source>
        <dbReference type="ARBA" id="ARBA00023204"/>
    </source>
</evidence>
<dbReference type="EMBL" id="JAQLYE010000006">
    <property type="protein sequence ID" value="MDB8017273.1"/>
    <property type="molecule type" value="Genomic_DNA"/>
</dbReference>
<dbReference type="Pfam" id="PF07934">
    <property type="entry name" value="OGG_N"/>
    <property type="match status" value="1"/>
</dbReference>
<evidence type="ECO:0000256" key="6">
    <source>
        <dbReference type="ARBA" id="ARBA00023239"/>
    </source>
</evidence>
<dbReference type="InterPro" id="IPR011257">
    <property type="entry name" value="DNA_glycosylase"/>
</dbReference>
<dbReference type="CDD" id="cd00056">
    <property type="entry name" value="ENDO3c"/>
    <property type="match status" value="1"/>
</dbReference>
<dbReference type="GO" id="GO:0006284">
    <property type="term" value="P:base-excision repair"/>
    <property type="evidence" value="ECO:0007669"/>
    <property type="project" value="InterPro"/>
</dbReference>
<reference evidence="11" key="1">
    <citation type="submission" date="2023-01" db="EMBL/GenBank/DDBJ databases">
        <title>Human gut microbiome strain richness.</title>
        <authorList>
            <person name="Chen-Liaw A."/>
        </authorList>
    </citation>
    <scope>NUCLEOTIDE SEQUENCE</scope>
    <source>
        <strain evidence="11">1001283st1_D2_1001283B150209_150212</strain>
    </source>
</reference>
<gene>
    <name evidence="11" type="ORF">PNE45_04420</name>
</gene>
<protein>
    <recommendedName>
        <fullName evidence="2">DNA-(apurinic or apyrimidinic site) lyase</fullName>
        <ecNumber evidence="2">4.2.99.18</ecNumber>
    </recommendedName>
</protein>
<name>A0AAP3Q1U5_9FIRM</name>
<evidence type="ECO:0000313" key="11">
    <source>
        <dbReference type="EMBL" id="MDB8017273.1"/>
    </source>
</evidence>
<dbReference type="Gene3D" id="1.10.340.30">
    <property type="entry name" value="Hypothetical protein, domain 2"/>
    <property type="match status" value="1"/>
</dbReference>
<dbReference type="Gene3D" id="1.10.1670.10">
    <property type="entry name" value="Helix-hairpin-Helix base-excision DNA repair enzymes (C-terminal)"/>
    <property type="match status" value="1"/>
</dbReference>
<evidence type="ECO:0000313" key="12">
    <source>
        <dbReference type="Proteomes" id="UP001212823"/>
    </source>
</evidence>
<dbReference type="Proteomes" id="UP001212823">
    <property type="component" value="Unassembled WGS sequence"/>
</dbReference>
<proteinExistence type="inferred from homology"/>
<dbReference type="SMART" id="SM00478">
    <property type="entry name" value="ENDO3c"/>
    <property type="match status" value="1"/>
</dbReference>
<dbReference type="Pfam" id="PF00730">
    <property type="entry name" value="HhH-GPD"/>
    <property type="match status" value="1"/>
</dbReference>
<evidence type="ECO:0000256" key="1">
    <source>
        <dbReference type="ARBA" id="ARBA00010679"/>
    </source>
</evidence>
<evidence type="ECO:0000256" key="9">
    <source>
        <dbReference type="ARBA" id="ARBA00044632"/>
    </source>
</evidence>
<dbReference type="InterPro" id="IPR052054">
    <property type="entry name" value="Oxidative_DNA_repair_enzyme"/>
</dbReference>
<sequence length="218" mass="24923">MDCSEEDFTNTWKQYFDLSEDYGKIIKSIDPRDEYLMAAGQAAQGIRILRQDPWETIASFIISQRNNIPRIKGTIERLCQVYGRGIPYNGSLVYAFPTPEAIANAPKEELEALGAYYRAEYLIEAARNHQGRTDAGAAADREEAYKTLTGFLGIGPKVANCICLFGLHFTEAFPRDTWISRIEENHYHGHFPVHKYPGTAGIMQQYMFYYERMQQGKI</sequence>
<dbReference type="Gene3D" id="3.30.310.260">
    <property type="match status" value="1"/>
</dbReference>
<dbReference type="GO" id="GO:0140078">
    <property type="term" value="F:class I DNA-(apurinic or apyrimidinic site) endonuclease activity"/>
    <property type="evidence" value="ECO:0007669"/>
    <property type="project" value="UniProtKB-EC"/>
</dbReference>
<feature type="domain" description="HhH-GPD" evidence="10">
    <location>
        <begin position="62"/>
        <end position="212"/>
    </location>
</feature>
<keyword evidence="5" id="KW-0234">DNA repair</keyword>
<keyword evidence="4" id="KW-0378">Hydrolase</keyword>
<dbReference type="InterPro" id="IPR003265">
    <property type="entry name" value="HhH-GPD_domain"/>
</dbReference>
<evidence type="ECO:0000256" key="4">
    <source>
        <dbReference type="ARBA" id="ARBA00022801"/>
    </source>
</evidence>
<evidence type="ECO:0000256" key="7">
    <source>
        <dbReference type="ARBA" id="ARBA00023268"/>
    </source>
</evidence>
<dbReference type="GO" id="GO:0006289">
    <property type="term" value="P:nucleotide-excision repair"/>
    <property type="evidence" value="ECO:0007669"/>
    <property type="project" value="InterPro"/>
</dbReference>
<evidence type="ECO:0000259" key="10">
    <source>
        <dbReference type="SMART" id="SM00478"/>
    </source>
</evidence>
<dbReference type="GO" id="GO:0008534">
    <property type="term" value="F:oxidized purine nucleobase lesion DNA N-glycosylase activity"/>
    <property type="evidence" value="ECO:0007669"/>
    <property type="project" value="InterPro"/>
</dbReference>
<dbReference type="SUPFAM" id="SSF55945">
    <property type="entry name" value="TATA-box binding protein-like"/>
    <property type="match status" value="1"/>
</dbReference>
<dbReference type="InterPro" id="IPR023170">
    <property type="entry name" value="HhH_base_excis_C"/>
</dbReference>
<comment type="catalytic activity">
    <reaction evidence="9">
        <text>2'-deoxyribonucleotide-(2'-deoxyribose 5'-phosphate)-2'-deoxyribonucleotide-DNA = a 3'-end 2'-deoxyribonucleotide-(2,3-dehydro-2,3-deoxyribose 5'-phosphate)-DNA + a 5'-end 5'-phospho-2'-deoxyribonucleoside-DNA + H(+)</text>
        <dbReference type="Rhea" id="RHEA:66592"/>
        <dbReference type="Rhea" id="RHEA-COMP:13180"/>
        <dbReference type="Rhea" id="RHEA-COMP:16897"/>
        <dbReference type="Rhea" id="RHEA-COMP:17067"/>
        <dbReference type="ChEBI" id="CHEBI:15378"/>
        <dbReference type="ChEBI" id="CHEBI:136412"/>
        <dbReference type="ChEBI" id="CHEBI:157695"/>
        <dbReference type="ChEBI" id="CHEBI:167181"/>
        <dbReference type="EC" id="4.2.99.18"/>
    </reaction>
</comment>
<dbReference type="PANTHER" id="PTHR10242">
    <property type="entry name" value="8-OXOGUANINE DNA GLYCOSYLASE"/>
    <property type="match status" value="1"/>
</dbReference>
<keyword evidence="3" id="KW-0227">DNA damage</keyword>
<accession>A0AAP3Q1U5</accession>
<evidence type="ECO:0000256" key="3">
    <source>
        <dbReference type="ARBA" id="ARBA00022763"/>
    </source>
</evidence>
<evidence type="ECO:0000256" key="8">
    <source>
        <dbReference type="ARBA" id="ARBA00023295"/>
    </source>
</evidence>
<organism evidence="11 12">
    <name type="scientific">Agathobacter rectalis</name>
    <dbReference type="NCBI Taxonomy" id="39491"/>
    <lineage>
        <taxon>Bacteria</taxon>
        <taxon>Bacillati</taxon>
        <taxon>Bacillota</taxon>
        <taxon>Clostridia</taxon>
        <taxon>Lachnospirales</taxon>
        <taxon>Lachnospiraceae</taxon>
        <taxon>Agathobacter</taxon>
    </lineage>
</organism>
<evidence type="ECO:0000256" key="2">
    <source>
        <dbReference type="ARBA" id="ARBA00012720"/>
    </source>
</evidence>